<feature type="compositionally biased region" description="Basic and acidic residues" evidence="1">
    <location>
        <begin position="1"/>
        <end position="11"/>
    </location>
</feature>
<feature type="compositionally biased region" description="Low complexity" evidence="1">
    <location>
        <begin position="29"/>
        <end position="47"/>
    </location>
</feature>
<evidence type="ECO:0000313" key="3">
    <source>
        <dbReference type="EMBL" id="MFC5150121.1"/>
    </source>
</evidence>
<protein>
    <recommendedName>
        <fullName evidence="5">Integral membrane protein</fullName>
    </recommendedName>
</protein>
<evidence type="ECO:0008006" key="5">
    <source>
        <dbReference type="Google" id="ProtNLM"/>
    </source>
</evidence>
<feature type="compositionally biased region" description="Acidic residues" evidence="1">
    <location>
        <begin position="48"/>
        <end position="64"/>
    </location>
</feature>
<feature type="transmembrane region" description="Helical" evidence="2">
    <location>
        <begin position="133"/>
        <end position="153"/>
    </location>
</feature>
<evidence type="ECO:0000313" key="4">
    <source>
        <dbReference type="Proteomes" id="UP001596160"/>
    </source>
</evidence>
<feature type="transmembrane region" description="Helical" evidence="2">
    <location>
        <begin position="160"/>
        <end position="183"/>
    </location>
</feature>
<dbReference type="Proteomes" id="UP001596160">
    <property type="component" value="Unassembled WGS sequence"/>
</dbReference>
<keyword evidence="4" id="KW-1185">Reference proteome</keyword>
<dbReference type="EMBL" id="JBHSKP010000001">
    <property type="protein sequence ID" value="MFC5150121.1"/>
    <property type="molecule type" value="Genomic_DNA"/>
</dbReference>
<feature type="transmembrane region" description="Helical" evidence="2">
    <location>
        <begin position="73"/>
        <end position="95"/>
    </location>
</feature>
<reference evidence="4" key="1">
    <citation type="journal article" date="2019" name="Int. J. Syst. Evol. Microbiol.">
        <title>The Global Catalogue of Microorganisms (GCM) 10K type strain sequencing project: providing services to taxonomists for standard genome sequencing and annotation.</title>
        <authorList>
            <consortium name="The Broad Institute Genomics Platform"/>
            <consortium name="The Broad Institute Genome Sequencing Center for Infectious Disease"/>
            <person name="Wu L."/>
            <person name="Ma J."/>
        </authorList>
    </citation>
    <scope>NUCLEOTIDE SEQUENCE [LARGE SCALE GENOMIC DNA]</scope>
    <source>
        <strain evidence="4">PCU 266</strain>
    </source>
</reference>
<proteinExistence type="predicted"/>
<evidence type="ECO:0000256" key="1">
    <source>
        <dbReference type="SAM" id="MobiDB-lite"/>
    </source>
</evidence>
<organism evidence="3 4">
    <name type="scientific">Streptomyces amakusaensis</name>
    <dbReference type="NCBI Taxonomy" id="67271"/>
    <lineage>
        <taxon>Bacteria</taxon>
        <taxon>Bacillati</taxon>
        <taxon>Actinomycetota</taxon>
        <taxon>Actinomycetes</taxon>
        <taxon>Kitasatosporales</taxon>
        <taxon>Streptomycetaceae</taxon>
        <taxon>Streptomyces</taxon>
    </lineage>
</organism>
<feature type="compositionally biased region" description="Basic and acidic residues" evidence="1">
    <location>
        <begin position="18"/>
        <end position="28"/>
    </location>
</feature>
<gene>
    <name evidence="3" type="ORF">ACFPRH_00070</name>
</gene>
<comment type="caution">
    <text evidence="3">The sequence shown here is derived from an EMBL/GenBank/DDBJ whole genome shotgun (WGS) entry which is preliminary data.</text>
</comment>
<keyword evidence="2" id="KW-0812">Transmembrane</keyword>
<sequence>MNPTDTDKTTDDTTAPGLRKDKDAEEASAKTTEAPEAPEAPEGAEAAADSDSDGDAEAGTEELDEAPRESSGLLAATAGVVAAGLGVIGLSGSWVGTIAAERQSLLGRFETSQSATPAEQISALYGDAWHTTALVNGFFATLAVIVGIAVLALPRTPVWIRAVAAGGAVLGVLGLLAAIGMYVDVLPMPDGGGAGAGGGS</sequence>
<evidence type="ECO:0000256" key="2">
    <source>
        <dbReference type="SAM" id="Phobius"/>
    </source>
</evidence>
<name>A0ABW0AAQ9_9ACTN</name>
<feature type="region of interest" description="Disordered" evidence="1">
    <location>
        <begin position="1"/>
        <end position="70"/>
    </location>
</feature>
<accession>A0ABW0AAQ9</accession>
<keyword evidence="2" id="KW-0472">Membrane</keyword>
<dbReference type="RefSeq" id="WP_344472816.1">
    <property type="nucleotide sequence ID" value="NZ_BAAASB010000002.1"/>
</dbReference>
<keyword evidence="2" id="KW-1133">Transmembrane helix</keyword>